<name>A0AAV9HBC2_9PEZI</name>
<dbReference type="InterPro" id="IPR058525">
    <property type="entry name" value="DUF8212"/>
</dbReference>
<feature type="domain" description="DUF8212" evidence="2">
    <location>
        <begin position="223"/>
        <end position="243"/>
    </location>
</feature>
<gene>
    <name evidence="3" type="ORF">QBC42DRAFT_137423</name>
</gene>
<reference evidence="3" key="1">
    <citation type="journal article" date="2023" name="Mol. Phylogenet. Evol.">
        <title>Genome-scale phylogeny and comparative genomics of the fungal order Sordariales.</title>
        <authorList>
            <person name="Hensen N."/>
            <person name="Bonometti L."/>
            <person name="Westerberg I."/>
            <person name="Brannstrom I.O."/>
            <person name="Guillou S."/>
            <person name="Cros-Aarteil S."/>
            <person name="Calhoun S."/>
            <person name="Haridas S."/>
            <person name="Kuo A."/>
            <person name="Mondo S."/>
            <person name="Pangilinan J."/>
            <person name="Riley R."/>
            <person name="LaButti K."/>
            <person name="Andreopoulos B."/>
            <person name="Lipzen A."/>
            <person name="Chen C."/>
            <person name="Yan M."/>
            <person name="Daum C."/>
            <person name="Ng V."/>
            <person name="Clum A."/>
            <person name="Steindorff A."/>
            <person name="Ohm R.A."/>
            <person name="Martin F."/>
            <person name="Silar P."/>
            <person name="Natvig D.O."/>
            <person name="Lalanne C."/>
            <person name="Gautier V."/>
            <person name="Ament-Velasquez S.L."/>
            <person name="Kruys A."/>
            <person name="Hutchinson M.I."/>
            <person name="Powell A.J."/>
            <person name="Barry K."/>
            <person name="Miller A.N."/>
            <person name="Grigoriev I.V."/>
            <person name="Debuchy R."/>
            <person name="Gladieux P."/>
            <person name="Hiltunen Thoren M."/>
            <person name="Johannesson H."/>
        </authorList>
    </citation>
    <scope>NUCLEOTIDE SEQUENCE</scope>
    <source>
        <strain evidence="3">PSN324</strain>
    </source>
</reference>
<feature type="non-terminal residue" evidence="3">
    <location>
        <position position="243"/>
    </location>
</feature>
<keyword evidence="4" id="KW-1185">Reference proteome</keyword>
<evidence type="ECO:0000313" key="4">
    <source>
        <dbReference type="Proteomes" id="UP001321749"/>
    </source>
</evidence>
<evidence type="ECO:0000259" key="2">
    <source>
        <dbReference type="Pfam" id="PF26640"/>
    </source>
</evidence>
<comment type="caution">
    <text evidence="3">The sequence shown here is derived from an EMBL/GenBank/DDBJ whole genome shotgun (WGS) entry which is preliminary data.</text>
</comment>
<dbReference type="InterPro" id="IPR010730">
    <property type="entry name" value="HET"/>
</dbReference>
<dbReference type="Pfam" id="PF26640">
    <property type="entry name" value="DUF8212"/>
    <property type="match status" value="1"/>
</dbReference>
<dbReference type="PANTHER" id="PTHR10622">
    <property type="entry name" value="HET DOMAIN-CONTAINING PROTEIN"/>
    <property type="match status" value="1"/>
</dbReference>
<accession>A0AAV9HBC2</accession>
<evidence type="ECO:0000259" key="1">
    <source>
        <dbReference type="Pfam" id="PF06985"/>
    </source>
</evidence>
<organism evidence="3 4">
    <name type="scientific">Cladorrhinum samala</name>
    <dbReference type="NCBI Taxonomy" id="585594"/>
    <lineage>
        <taxon>Eukaryota</taxon>
        <taxon>Fungi</taxon>
        <taxon>Dikarya</taxon>
        <taxon>Ascomycota</taxon>
        <taxon>Pezizomycotina</taxon>
        <taxon>Sordariomycetes</taxon>
        <taxon>Sordariomycetidae</taxon>
        <taxon>Sordariales</taxon>
        <taxon>Podosporaceae</taxon>
        <taxon>Cladorrhinum</taxon>
    </lineage>
</organism>
<dbReference type="Proteomes" id="UP001321749">
    <property type="component" value="Unassembled WGS sequence"/>
</dbReference>
<sequence length="243" mass="28938">MRLLNANTLEMKEYYEQIPPYAILSHTWGEEEVTFQDFQSRSDREKKKGFTKITNCCLQAQRYSIEWVWIGTCCIDKTSSAELSEAIDSMYAWYRDSQVCYAFLEDVLAGNLKQTQREFAFARWFTRWWCLQELIAPLRIEFYGRDWVEIGTKYSLRYEIQRITKIPLEVLVYWNLKHSSSTIAQKMSWASERKTTRIEDQAYCLLGIFGVHMPLLYGEGRAAFRRLQEEIIKQTEDDSIFLW</sequence>
<reference evidence="3" key="2">
    <citation type="submission" date="2023-06" db="EMBL/GenBank/DDBJ databases">
        <authorList>
            <consortium name="Lawrence Berkeley National Laboratory"/>
            <person name="Mondo S.J."/>
            <person name="Hensen N."/>
            <person name="Bonometti L."/>
            <person name="Westerberg I."/>
            <person name="Brannstrom I.O."/>
            <person name="Guillou S."/>
            <person name="Cros-Aarteil S."/>
            <person name="Calhoun S."/>
            <person name="Haridas S."/>
            <person name="Kuo A."/>
            <person name="Pangilinan J."/>
            <person name="Riley R."/>
            <person name="Labutti K."/>
            <person name="Andreopoulos B."/>
            <person name="Lipzen A."/>
            <person name="Chen C."/>
            <person name="Yanf M."/>
            <person name="Daum C."/>
            <person name="Ng V."/>
            <person name="Clum A."/>
            <person name="Steindorff A."/>
            <person name="Ohm R."/>
            <person name="Martin F."/>
            <person name="Silar P."/>
            <person name="Natvig D."/>
            <person name="Lalanne C."/>
            <person name="Gautier V."/>
            <person name="Ament-Velasquez S.L."/>
            <person name="Kruys A."/>
            <person name="Hutchinson M.I."/>
            <person name="Powell A.J."/>
            <person name="Barry K."/>
            <person name="Miller A.N."/>
            <person name="Grigoriev I.V."/>
            <person name="Debuchy R."/>
            <person name="Gladieux P."/>
            <person name="Thoren M.H."/>
            <person name="Johannesson H."/>
        </authorList>
    </citation>
    <scope>NUCLEOTIDE SEQUENCE</scope>
    <source>
        <strain evidence="3">PSN324</strain>
    </source>
</reference>
<feature type="domain" description="Heterokaryon incompatibility" evidence="1">
    <location>
        <begin position="21"/>
        <end position="107"/>
    </location>
</feature>
<dbReference type="Pfam" id="PF06985">
    <property type="entry name" value="HET"/>
    <property type="match status" value="1"/>
</dbReference>
<evidence type="ECO:0000313" key="3">
    <source>
        <dbReference type="EMBL" id="KAK4457239.1"/>
    </source>
</evidence>
<dbReference type="AlphaFoldDB" id="A0AAV9HBC2"/>
<dbReference type="EMBL" id="MU865127">
    <property type="protein sequence ID" value="KAK4457239.1"/>
    <property type="molecule type" value="Genomic_DNA"/>
</dbReference>
<dbReference type="PANTHER" id="PTHR10622:SF10">
    <property type="entry name" value="HET DOMAIN-CONTAINING PROTEIN"/>
    <property type="match status" value="1"/>
</dbReference>
<proteinExistence type="predicted"/>
<protein>
    <submittedName>
        <fullName evidence="3">Heterokaryon incompatibility protein-domain-containing protein</fullName>
    </submittedName>
</protein>